<dbReference type="InParanoid" id="F2UCH5"/>
<dbReference type="STRING" id="946362.F2UCH5"/>
<dbReference type="EMBL" id="GL832968">
    <property type="protein sequence ID" value="EGD74282.1"/>
    <property type="molecule type" value="Genomic_DNA"/>
</dbReference>
<evidence type="ECO:0000313" key="7">
    <source>
        <dbReference type="EMBL" id="EGD74282.1"/>
    </source>
</evidence>
<dbReference type="Proteomes" id="UP000007799">
    <property type="component" value="Unassembled WGS sequence"/>
</dbReference>
<name>F2UCH5_SALR5</name>
<feature type="compositionally biased region" description="Basic and acidic residues" evidence="6">
    <location>
        <begin position="169"/>
        <end position="181"/>
    </location>
</feature>
<dbReference type="PANTHER" id="PTHR23162:SF10">
    <property type="entry name" value="FI13205P"/>
    <property type="match status" value="1"/>
</dbReference>
<feature type="compositionally biased region" description="Gly residues" evidence="6">
    <location>
        <begin position="28"/>
        <end position="39"/>
    </location>
</feature>
<feature type="region of interest" description="Disordered" evidence="6">
    <location>
        <begin position="554"/>
        <end position="575"/>
    </location>
</feature>
<dbReference type="KEGG" id="sre:PTSG_06291"/>
<comment type="subcellular location">
    <subcellularLocation>
        <location evidence="1">Cytoplasm</location>
        <location evidence="1">Cytoskeleton</location>
        <location evidence="1">Microtubule organizing center</location>
        <location evidence="1">Centrosome</location>
    </subcellularLocation>
</comment>
<evidence type="ECO:0000256" key="2">
    <source>
        <dbReference type="ARBA" id="ARBA00009316"/>
    </source>
</evidence>
<dbReference type="PANTHER" id="PTHR23162">
    <property type="entry name" value="OUTER DENSE FIBER OF SPERM TAILS 2"/>
    <property type="match status" value="1"/>
</dbReference>
<comment type="similarity">
    <text evidence="2">Belongs to the ODF2 family.</text>
</comment>
<evidence type="ECO:0000313" key="8">
    <source>
        <dbReference type="Proteomes" id="UP000007799"/>
    </source>
</evidence>
<keyword evidence="8" id="KW-1185">Reference proteome</keyword>
<feature type="compositionally biased region" description="Acidic residues" evidence="6">
    <location>
        <begin position="182"/>
        <end position="192"/>
    </location>
</feature>
<proteinExistence type="inferred from homology"/>
<evidence type="ECO:0000256" key="6">
    <source>
        <dbReference type="SAM" id="MobiDB-lite"/>
    </source>
</evidence>
<feature type="compositionally biased region" description="Basic and acidic residues" evidence="6">
    <location>
        <begin position="439"/>
        <end position="462"/>
    </location>
</feature>
<dbReference type="RefSeq" id="XP_004993182.1">
    <property type="nucleotide sequence ID" value="XM_004993125.1"/>
</dbReference>
<gene>
    <name evidence="7" type="ORF">PTSG_06291</name>
</gene>
<dbReference type="GO" id="GO:0005813">
    <property type="term" value="C:centrosome"/>
    <property type="evidence" value="ECO:0007669"/>
    <property type="project" value="UniProtKB-SubCell"/>
</dbReference>
<feature type="compositionally biased region" description="Low complexity" evidence="6">
    <location>
        <begin position="1"/>
        <end position="22"/>
    </location>
</feature>
<evidence type="ECO:0000256" key="3">
    <source>
        <dbReference type="ARBA" id="ARBA00022490"/>
    </source>
</evidence>
<reference evidence="7" key="1">
    <citation type="submission" date="2009-08" db="EMBL/GenBank/DDBJ databases">
        <title>Annotation of Salpingoeca rosetta.</title>
        <authorList>
            <consortium name="The Broad Institute Genome Sequencing Platform"/>
            <person name="Russ C."/>
            <person name="Cuomo C."/>
            <person name="Burger G."/>
            <person name="Gray M.W."/>
            <person name="Holland P.W.H."/>
            <person name="King N."/>
            <person name="Lang F.B.F."/>
            <person name="Roger A.J."/>
            <person name="Ruiz-Trillo I."/>
            <person name="Young S.K."/>
            <person name="Zeng Q."/>
            <person name="Gargeya S."/>
            <person name="Alvarado L."/>
            <person name="Berlin A."/>
            <person name="Chapman S.B."/>
            <person name="Chen Z."/>
            <person name="Freedman E."/>
            <person name="Gellesch M."/>
            <person name="Goldberg J."/>
            <person name="Griggs A."/>
            <person name="Gujja S."/>
            <person name="Heilman E."/>
            <person name="Heiman D."/>
            <person name="Howarth C."/>
            <person name="Mehta T."/>
            <person name="Neiman D."/>
            <person name="Pearson M."/>
            <person name="Roberts A."/>
            <person name="Saif S."/>
            <person name="Shea T."/>
            <person name="Shenoy N."/>
            <person name="Sisk P."/>
            <person name="Stolte C."/>
            <person name="Sykes S."/>
            <person name="White J."/>
            <person name="Yandava C."/>
            <person name="Haas B."/>
            <person name="Nusbaum C."/>
            <person name="Birren B."/>
        </authorList>
    </citation>
    <scope>NUCLEOTIDE SEQUENCE [LARGE SCALE GENOMIC DNA]</scope>
    <source>
        <strain evidence="7">ATCC 50818</strain>
    </source>
</reference>
<keyword evidence="5" id="KW-0206">Cytoskeleton</keyword>
<evidence type="ECO:0000256" key="1">
    <source>
        <dbReference type="ARBA" id="ARBA00004300"/>
    </source>
</evidence>
<feature type="compositionally biased region" description="Basic and acidic residues" evidence="6">
    <location>
        <begin position="558"/>
        <end position="575"/>
    </location>
</feature>
<keyword evidence="3" id="KW-0963">Cytoplasm</keyword>
<sequence length="740" mass="82841">MSTTSSSPRSHSYTCTSSTSSSQRHSGEGNGGGGDGGTAGTHTRRDRSGYAELPPRAATLVVQWADRVRAKELRRQAKHQHHHFYVDGNNNDNRVLDLSSSSSSSEGGGQAPSPDAGRGSGGRSKRSGKRDKHVHFHYKPDSEAEQGRRGGRRAGGRGRDKGAGQGRYGDTRYARGMHGDVFDENAYDDDGDGFGNDNTADQGRTTDYERRFQRAPYNEARGKYGASSASTHPTAARAGSGGGRAGRGDDAGRTMMEQVDDFEDANRALRRLLSPSTAPRDPVVARERDIIFKKLDLMERANKRLQEKLQRREAEKAALENQVEHTSELQRAFEDIKTSLRESKAKADKKLKEKSRECLRLEEELARVRATQSYSSNAMRDFQQAVSDLEARAAGEKAAMKRAHKETKKRLRQCESVLQQVRQDLDVAQNNFELAVRDRDAEAQRRQQLEEKLDEGERERDSLTQQLHARGADLSALEDRLNTTTAATEETVADLNHKLDAARTQIATLKSKLATAEELAETRRNMLSEQGDIKDSALRRANEMIDNIRDQLAATQESEQKTKEELRDTTHQRDALRRDLETTQQRIESLQETSENQRKQISSLEGTTQRLELQVESLERDVSEARERATSLERDLNTARSEHLRTTGQQTEEARQQQQRLNERIAALEAELKATKDALQATEQAKLDAQRKAAAESLALREKLDYANTEKRTLKNYVAYVKSTFNSVFKDAEGEPGECD</sequence>
<accession>F2UCH5</accession>
<feature type="compositionally biased region" description="Basic and acidic residues" evidence="6">
    <location>
        <begin position="138"/>
        <end position="148"/>
    </location>
</feature>
<feature type="region of interest" description="Disordered" evidence="6">
    <location>
        <begin position="1"/>
        <end position="58"/>
    </location>
</feature>
<dbReference type="GO" id="GO:1902017">
    <property type="term" value="P:regulation of cilium assembly"/>
    <property type="evidence" value="ECO:0007669"/>
    <property type="project" value="TreeGrafter"/>
</dbReference>
<evidence type="ECO:0000256" key="4">
    <source>
        <dbReference type="ARBA" id="ARBA00023054"/>
    </source>
</evidence>
<dbReference type="OrthoDB" id="413404at2759"/>
<feature type="region of interest" description="Disordered" evidence="6">
    <location>
        <begin position="439"/>
        <end position="463"/>
    </location>
</feature>
<organism evidence="8">
    <name type="scientific">Salpingoeca rosetta (strain ATCC 50818 / BSB-021)</name>
    <dbReference type="NCBI Taxonomy" id="946362"/>
    <lineage>
        <taxon>Eukaryota</taxon>
        <taxon>Choanoflagellata</taxon>
        <taxon>Craspedida</taxon>
        <taxon>Salpingoecidae</taxon>
        <taxon>Salpingoeca</taxon>
    </lineage>
</organism>
<dbReference type="AlphaFoldDB" id="F2UCH5"/>
<keyword evidence="4" id="KW-0175">Coiled coil</keyword>
<dbReference type="OMA" id="NECVALK"/>
<dbReference type="Gene3D" id="1.10.287.1490">
    <property type="match status" value="1"/>
</dbReference>
<dbReference type="GeneID" id="16073757"/>
<protein>
    <submittedName>
        <fullName evidence="7">Uncharacterized protein</fullName>
    </submittedName>
</protein>
<feature type="region of interest" description="Disordered" evidence="6">
    <location>
        <begin position="73"/>
        <end position="249"/>
    </location>
</feature>
<evidence type="ECO:0000256" key="5">
    <source>
        <dbReference type="ARBA" id="ARBA00023212"/>
    </source>
</evidence>
<feature type="compositionally biased region" description="Basic residues" evidence="6">
    <location>
        <begin position="123"/>
        <end position="137"/>
    </location>
</feature>
<dbReference type="InterPro" id="IPR026099">
    <property type="entry name" value="Odf2-rel"/>
</dbReference>